<reference evidence="1 2" key="1">
    <citation type="journal article" date="2019" name="Emerg. Microbes Infect.">
        <title>Comprehensive subspecies identification of 175 nontuberculous mycobacteria species based on 7547 genomic profiles.</title>
        <authorList>
            <person name="Matsumoto Y."/>
            <person name="Kinjo T."/>
            <person name="Motooka D."/>
            <person name="Nabeya D."/>
            <person name="Jung N."/>
            <person name="Uechi K."/>
            <person name="Horii T."/>
            <person name="Iida T."/>
            <person name="Fujita J."/>
            <person name="Nakamura S."/>
        </authorList>
    </citation>
    <scope>NUCLEOTIDE SEQUENCE [LARGE SCALE GENOMIC DNA]</scope>
    <source>
        <strain evidence="1 2">JCM 30996</strain>
    </source>
</reference>
<protein>
    <submittedName>
        <fullName evidence="1">Uncharacterized protein</fullName>
    </submittedName>
</protein>
<accession>A0A7I9ZNE6</accession>
<comment type="caution">
    <text evidence="1">The sequence shown here is derived from an EMBL/GenBank/DDBJ whole genome shotgun (WGS) entry which is preliminary data.</text>
</comment>
<proteinExistence type="predicted"/>
<dbReference type="Proteomes" id="UP000465304">
    <property type="component" value="Unassembled WGS sequence"/>
</dbReference>
<dbReference type="AlphaFoldDB" id="A0A7I9ZNE6"/>
<sequence>MTVSQPDGARLGVEAARRLRVLGSVDIAPGLSAAKIIQVQTEFDFEFADDHRAFLSAGLPVGESWPDWRSGPRRTLGAVLQLPVDGVLFDVEWNDFWHHTWGRRPVRMKDALRTARYRLARVPRMVPVFGHRFLPAGRGSVGHPVLSIYRTEILSCADDLVHYVDNEFGPHPHRPGTVHPTVEFWSDLTQ</sequence>
<keyword evidence="2" id="KW-1185">Reference proteome</keyword>
<evidence type="ECO:0000313" key="1">
    <source>
        <dbReference type="EMBL" id="GFH02369.1"/>
    </source>
</evidence>
<organism evidence="1 2">
    <name type="scientific">Mycolicibacterium hippocampi</name>
    <dbReference type="NCBI Taxonomy" id="659824"/>
    <lineage>
        <taxon>Bacteria</taxon>
        <taxon>Bacillati</taxon>
        <taxon>Actinomycetota</taxon>
        <taxon>Actinomycetes</taxon>
        <taxon>Mycobacteriales</taxon>
        <taxon>Mycobacteriaceae</taxon>
        <taxon>Mycolicibacterium</taxon>
    </lineage>
</organism>
<evidence type="ECO:0000313" key="2">
    <source>
        <dbReference type="Proteomes" id="UP000465304"/>
    </source>
</evidence>
<dbReference type="EMBL" id="BLLB01000002">
    <property type="protein sequence ID" value="GFH02369.1"/>
    <property type="molecule type" value="Genomic_DNA"/>
</dbReference>
<dbReference type="RefSeq" id="WP_163889256.1">
    <property type="nucleotide sequence ID" value="NZ_BLLB01000002.1"/>
</dbReference>
<gene>
    <name evidence="1" type="ORF">MHIP_28520</name>
</gene>
<dbReference type="PANTHER" id="PTHR32011">
    <property type="entry name" value="OS08G0472400 PROTEIN"/>
    <property type="match status" value="1"/>
</dbReference>
<dbReference type="PANTHER" id="PTHR32011:SF2">
    <property type="entry name" value="OS08G0472400 PROTEIN"/>
    <property type="match status" value="1"/>
</dbReference>
<name>A0A7I9ZNE6_9MYCO</name>